<evidence type="ECO:0000256" key="1">
    <source>
        <dbReference type="SAM" id="SignalP"/>
    </source>
</evidence>
<evidence type="ECO:0000313" key="3">
    <source>
        <dbReference type="Proteomes" id="UP000288789"/>
    </source>
</evidence>
<organism evidence="2 3">
    <name type="scientific">Pseudidiomarina gelatinasegens</name>
    <dbReference type="NCBI Taxonomy" id="2487740"/>
    <lineage>
        <taxon>Bacteria</taxon>
        <taxon>Pseudomonadati</taxon>
        <taxon>Pseudomonadota</taxon>
        <taxon>Gammaproteobacteria</taxon>
        <taxon>Alteromonadales</taxon>
        <taxon>Idiomarinaceae</taxon>
        <taxon>Pseudidiomarina</taxon>
    </lineage>
</organism>
<dbReference type="OrthoDB" id="6399368at2"/>
<reference evidence="2 3" key="1">
    <citation type="submission" date="2018-12" db="EMBL/GenBank/DDBJ databases">
        <authorList>
            <person name="Li A."/>
            <person name="Zhang M."/>
            <person name="Zhu H."/>
        </authorList>
    </citation>
    <scope>NUCLEOTIDE SEQUENCE [LARGE SCALE GENOMIC DNA]</scope>
    <source>
        <strain evidence="2 3">R04H25</strain>
    </source>
</reference>
<dbReference type="AlphaFoldDB" id="A0A443YYB9"/>
<gene>
    <name evidence="2" type="ORF">EGC76_10245</name>
</gene>
<comment type="caution">
    <text evidence="2">The sequence shown here is derived from an EMBL/GenBank/DDBJ whole genome shotgun (WGS) entry which is preliminary data.</text>
</comment>
<dbReference type="PROSITE" id="PS51257">
    <property type="entry name" value="PROKAR_LIPOPROTEIN"/>
    <property type="match status" value="1"/>
</dbReference>
<keyword evidence="3" id="KW-1185">Reference proteome</keyword>
<protein>
    <submittedName>
        <fullName evidence="2">DUF3192 domain-containing protein</fullName>
    </submittedName>
</protein>
<dbReference type="Proteomes" id="UP000288789">
    <property type="component" value="Unassembled WGS sequence"/>
</dbReference>
<accession>A0A443YYB9</accession>
<evidence type="ECO:0000313" key="2">
    <source>
        <dbReference type="EMBL" id="RWU09056.1"/>
    </source>
</evidence>
<dbReference type="Pfam" id="PF11399">
    <property type="entry name" value="DUF3192"/>
    <property type="match status" value="1"/>
</dbReference>
<name>A0A443YYB9_9GAMM</name>
<feature type="signal peptide" evidence="1">
    <location>
        <begin position="1"/>
        <end position="22"/>
    </location>
</feature>
<sequence length="130" mass="13980">MTMGFVKAAAFGAVLISVASLQGCVIAVNGDGEGYGDKGSYSKLEENNRSTIASFTDGMTVQAAQHELGTPDFSDLWTVDGTRYRVLYYRTQRVHADGNTTRDECTPLVFADGKLIGTGELALSRIPHNN</sequence>
<keyword evidence="1" id="KW-0732">Signal</keyword>
<proteinExistence type="predicted"/>
<feature type="chain" id="PRO_5019203060" evidence="1">
    <location>
        <begin position="23"/>
        <end position="130"/>
    </location>
</feature>
<dbReference type="InterPro" id="IPR021534">
    <property type="entry name" value="DUF3192"/>
</dbReference>
<dbReference type="EMBL" id="RSFE01000008">
    <property type="protein sequence ID" value="RWU09056.1"/>
    <property type="molecule type" value="Genomic_DNA"/>
</dbReference>